<proteinExistence type="predicted"/>
<keyword evidence="1" id="KW-0597">Phosphoprotein</keyword>
<name>A0A5C6ZI17_9FLAO</name>
<dbReference type="PANTHER" id="PTHR37299:SF1">
    <property type="entry name" value="STAGE 0 SPORULATION PROTEIN A HOMOLOG"/>
    <property type="match status" value="1"/>
</dbReference>
<dbReference type="InterPro" id="IPR046947">
    <property type="entry name" value="LytR-like"/>
</dbReference>
<dbReference type="SMART" id="SM00850">
    <property type="entry name" value="LytTR"/>
    <property type="match status" value="1"/>
</dbReference>
<organism evidence="4 5">
    <name type="scientific">Subsaximicrobium wynnwilliamsii</name>
    <dbReference type="NCBI Taxonomy" id="291179"/>
    <lineage>
        <taxon>Bacteria</taxon>
        <taxon>Pseudomonadati</taxon>
        <taxon>Bacteroidota</taxon>
        <taxon>Flavobacteriia</taxon>
        <taxon>Flavobacteriales</taxon>
        <taxon>Flavobacteriaceae</taxon>
        <taxon>Subsaximicrobium</taxon>
    </lineage>
</organism>
<evidence type="ECO:0000313" key="4">
    <source>
        <dbReference type="EMBL" id="TXD89825.1"/>
    </source>
</evidence>
<dbReference type="GO" id="GO:0003677">
    <property type="term" value="F:DNA binding"/>
    <property type="evidence" value="ECO:0007669"/>
    <property type="project" value="InterPro"/>
</dbReference>
<comment type="caution">
    <text evidence="4">The sequence shown here is derived from an EMBL/GenBank/DDBJ whole genome shotgun (WGS) entry which is preliminary data.</text>
</comment>
<dbReference type="InterPro" id="IPR001789">
    <property type="entry name" value="Sig_transdc_resp-reg_receiver"/>
</dbReference>
<evidence type="ECO:0000259" key="2">
    <source>
        <dbReference type="PROSITE" id="PS50110"/>
    </source>
</evidence>
<evidence type="ECO:0000259" key="3">
    <source>
        <dbReference type="PROSITE" id="PS50930"/>
    </source>
</evidence>
<dbReference type="PROSITE" id="PS50930">
    <property type="entry name" value="HTH_LYTTR"/>
    <property type="match status" value="1"/>
</dbReference>
<dbReference type="RefSeq" id="WP_147085769.1">
    <property type="nucleotide sequence ID" value="NZ_VORM01000005.1"/>
</dbReference>
<evidence type="ECO:0000313" key="5">
    <source>
        <dbReference type="Proteomes" id="UP000321578"/>
    </source>
</evidence>
<dbReference type="SUPFAM" id="SSF52172">
    <property type="entry name" value="CheY-like"/>
    <property type="match status" value="1"/>
</dbReference>
<dbReference type="EMBL" id="VORO01000005">
    <property type="protein sequence ID" value="TXD89825.1"/>
    <property type="molecule type" value="Genomic_DNA"/>
</dbReference>
<dbReference type="Gene3D" id="2.40.50.1020">
    <property type="entry name" value="LytTr DNA-binding domain"/>
    <property type="match status" value="1"/>
</dbReference>
<dbReference type="PROSITE" id="PS50110">
    <property type="entry name" value="RESPONSE_REGULATORY"/>
    <property type="match status" value="1"/>
</dbReference>
<dbReference type="GO" id="GO:0000156">
    <property type="term" value="F:phosphorelay response regulator activity"/>
    <property type="evidence" value="ECO:0007669"/>
    <property type="project" value="InterPro"/>
</dbReference>
<protein>
    <submittedName>
        <fullName evidence="4">Response regulator transcription factor</fullName>
    </submittedName>
</protein>
<dbReference type="OrthoDB" id="2168082at2"/>
<reference evidence="4 5" key="1">
    <citation type="submission" date="2019-08" db="EMBL/GenBank/DDBJ databases">
        <title>Genomes of Subsaximicrobium wynnwilliamsii strains.</title>
        <authorList>
            <person name="Bowman J.P."/>
        </authorList>
    </citation>
    <scope>NUCLEOTIDE SEQUENCE [LARGE SCALE GENOMIC DNA]</scope>
    <source>
        <strain evidence="4 5">2-80-2</strain>
    </source>
</reference>
<dbReference type="Pfam" id="PF04397">
    <property type="entry name" value="LytTR"/>
    <property type="match status" value="1"/>
</dbReference>
<dbReference type="Gene3D" id="3.40.50.2300">
    <property type="match status" value="1"/>
</dbReference>
<dbReference type="InterPro" id="IPR007492">
    <property type="entry name" value="LytTR_DNA-bd_dom"/>
</dbReference>
<dbReference type="Proteomes" id="UP000321578">
    <property type="component" value="Unassembled WGS sequence"/>
</dbReference>
<accession>A0A5C6ZI17</accession>
<dbReference type="Pfam" id="PF00072">
    <property type="entry name" value="Response_reg"/>
    <property type="match status" value="1"/>
</dbReference>
<gene>
    <name evidence="4" type="ORF">ESY86_06370</name>
</gene>
<feature type="domain" description="Response regulatory" evidence="2">
    <location>
        <begin position="9"/>
        <end position="120"/>
    </location>
</feature>
<feature type="modified residue" description="4-aspartylphosphate" evidence="1">
    <location>
        <position position="60"/>
    </location>
</feature>
<feature type="domain" description="HTH LytTR-type" evidence="3">
    <location>
        <begin position="140"/>
        <end position="238"/>
    </location>
</feature>
<keyword evidence="5" id="KW-1185">Reference proteome</keyword>
<sequence>MSTQTKPIACLIVDDEPAARDIIAMHLSQIENIRVIAQCESAVEAFQHIQRQNIDLIFLDINMPEVSGIAFAKSINSSIQVIFTTAYRDYAVEGFELKAVDYLLKPISFERLKKAVQRYFEIQEQASPKIQESENASEFMFVRADRKMLKIDFEAIFYIESIGDYLKIHLASKTIVTRETMTVVEAKLPNAHFMRIHRSFIINIPKLQSFTSEHITILNSALPISRSYKKSVLNYLEKF</sequence>
<dbReference type="PANTHER" id="PTHR37299">
    <property type="entry name" value="TRANSCRIPTIONAL REGULATOR-RELATED"/>
    <property type="match status" value="1"/>
</dbReference>
<evidence type="ECO:0000256" key="1">
    <source>
        <dbReference type="PROSITE-ProRule" id="PRU00169"/>
    </source>
</evidence>
<dbReference type="SMART" id="SM00448">
    <property type="entry name" value="REC"/>
    <property type="match status" value="1"/>
</dbReference>
<dbReference type="AlphaFoldDB" id="A0A5C6ZI17"/>
<dbReference type="InterPro" id="IPR011006">
    <property type="entry name" value="CheY-like_superfamily"/>
</dbReference>